<comment type="subcellular location">
    <subcellularLocation>
        <location evidence="1">Cell outer membrane</location>
    </subcellularLocation>
</comment>
<dbReference type="InterPro" id="IPR037066">
    <property type="entry name" value="Plug_dom_sf"/>
</dbReference>
<keyword evidence="4" id="KW-0732">Signal</keyword>
<dbReference type="Gene3D" id="2.60.40.1120">
    <property type="entry name" value="Carboxypeptidase-like, regulatory domain"/>
    <property type="match status" value="1"/>
</dbReference>
<feature type="domain" description="TonB-dependent receptor plug" evidence="5">
    <location>
        <begin position="132"/>
        <end position="225"/>
    </location>
</feature>
<dbReference type="Proteomes" id="UP001230035">
    <property type="component" value="Unassembled WGS sequence"/>
</dbReference>
<sequence length="928" mass="103934">MKLKLIVTFLLLHLVGWAQNKGTVTGILTDKDLNNEALPFANVVIKGTTIGVTTDETGKYSLSVEAGTYTIQFSFLGYESIEEKIEVKAGETLTINKALGSGSYQLQDVVIQKTVSRERESVLMLEQKNAVEIKQSIGAQEMQRKGVSTVEQGVAKISGVSKVADRGIFIRGLDDRYNYLQINGLNFIPSDPNLKTIPLSFIPTDIVRNIDVFKTFNSGLYQDFAGASLNIWTKDISSKPYTKVSISAGFNSITTFKDFKSGSEGGTDFFGYSGNNRALPGVFGENVALGYQASPAESKNLFNSSWSPEQTTAPMSIGTSITNSDSFDLSNDRKIGYIFNVNFSNNYLSQTGERRNLNSEGTAFKDFDVANSKYFTQKSALASLNFKKPNAYNFFFNIIYLQNSESTIEEIQGENTDFITIDRPFFLRDTKYVENTSFGIQQVGTLYFKDKKHTLEYGIAATLGKNNMPDRKTLIAEGVGSDADFVTFNGANPFRFYSILDNLNVNGKAEYEIKFGGDVDGKSKNSIRFGYAGDMTNYDFFNRTIRVNGGGNLADTTMDTNNPQAFFDTNFDNGSLYYASTSDPTYNVKIAQFINAGFVNYNRIWEKLTLDIGARFEYMFRETKSRKETSTVTSPFDVQVYDPIDFSPVLNLKYELNDKSNLRFTASKTSTKPRFREILPFRYQDGDGNFSIGNPDLKNTQNYNVDLKYEFFPTQSSLVAVAIFGKHIQDPITRLLEGTSTGFLTKFVNFDEANLYGIELESNFGLDVIFGESFFAQRTSFGLNTIFMKSEEIADKAKFPRITSTERSLQGASDFIINADIVYDLIKNEKVESKVSFIYNTFSDRIYAVGTDGASDIKQKPIDMLDFTWRNTFSKKYQLNLTVKNILNAEILATQDPTRPIANPSQFSNVNNRLTQGVNVGLEFSYTF</sequence>
<evidence type="ECO:0000256" key="2">
    <source>
        <dbReference type="ARBA" id="ARBA00023136"/>
    </source>
</evidence>
<proteinExistence type="predicted"/>
<keyword evidence="2" id="KW-0472">Membrane</keyword>
<evidence type="ECO:0000256" key="3">
    <source>
        <dbReference type="ARBA" id="ARBA00023237"/>
    </source>
</evidence>
<dbReference type="SUPFAM" id="SSF49452">
    <property type="entry name" value="Starch-binding domain-like"/>
    <property type="match status" value="1"/>
</dbReference>
<keyword evidence="3" id="KW-0998">Cell outer membrane</keyword>
<keyword evidence="8" id="KW-1185">Reference proteome</keyword>
<accession>A0ABT6XMX6</accession>
<dbReference type="InterPro" id="IPR041700">
    <property type="entry name" value="OMP_b-brl_3"/>
</dbReference>
<dbReference type="InterPro" id="IPR012910">
    <property type="entry name" value="Plug_dom"/>
</dbReference>
<evidence type="ECO:0000256" key="1">
    <source>
        <dbReference type="ARBA" id="ARBA00004442"/>
    </source>
</evidence>
<dbReference type="EMBL" id="JASGBP010000001">
    <property type="protein sequence ID" value="MDI9256439.1"/>
    <property type="molecule type" value="Genomic_DNA"/>
</dbReference>
<name>A0ABT6XMX6_9FLAO</name>
<dbReference type="Gene3D" id="2.40.170.20">
    <property type="entry name" value="TonB-dependent receptor, beta-barrel domain"/>
    <property type="match status" value="1"/>
</dbReference>
<evidence type="ECO:0000313" key="7">
    <source>
        <dbReference type="EMBL" id="MDI9256439.1"/>
    </source>
</evidence>
<dbReference type="PANTHER" id="PTHR40980:SF5">
    <property type="entry name" value="TONB-DEPENDENT RECEPTOR"/>
    <property type="match status" value="1"/>
</dbReference>
<gene>
    <name evidence="7" type="ORF">QHT84_03315</name>
</gene>
<dbReference type="Pfam" id="PF07715">
    <property type="entry name" value="Plug"/>
    <property type="match status" value="1"/>
</dbReference>
<evidence type="ECO:0000259" key="6">
    <source>
        <dbReference type="Pfam" id="PF14905"/>
    </source>
</evidence>
<dbReference type="Pfam" id="PF13715">
    <property type="entry name" value="CarbopepD_reg_2"/>
    <property type="match status" value="1"/>
</dbReference>
<protein>
    <submittedName>
        <fullName evidence="7">TonB-dependent receptor</fullName>
    </submittedName>
</protein>
<evidence type="ECO:0000256" key="4">
    <source>
        <dbReference type="SAM" id="SignalP"/>
    </source>
</evidence>
<dbReference type="Pfam" id="PF14905">
    <property type="entry name" value="OMP_b-brl_3"/>
    <property type="match status" value="1"/>
</dbReference>
<dbReference type="SUPFAM" id="SSF56935">
    <property type="entry name" value="Porins"/>
    <property type="match status" value="1"/>
</dbReference>
<dbReference type="InterPro" id="IPR036942">
    <property type="entry name" value="Beta-barrel_TonB_sf"/>
</dbReference>
<dbReference type="PANTHER" id="PTHR40980">
    <property type="entry name" value="PLUG DOMAIN-CONTAINING PROTEIN"/>
    <property type="match status" value="1"/>
</dbReference>
<feature type="signal peptide" evidence="4">
    <location>
        <begin position="1"/>
        <end position="20"/>
    </location>
</feature>
<feature type="chain" id="PRO_5046626914" evidence="4">
    <location>
        <begin position="21"/>
        <end position="928"/>
    </location>
</feature>
<dbReference type="Gene3D" id="2.170.130.10">
    <property type="entry name" value="TonB-dependent receptor, plug domain"/>
    <property type="match status" value="1"/>
</dbReference>
<dbReference type="InterPro" id="IPR013784">
    <property type="entry name" value="Carb-bd-like_fold"/>
</dbReference>
<comment type="caution">
    <text evidence="7">The sequence shown here is derived from an EMBL/GenBank/DDBJ whole genome shotgun (WGS) entry which is preliminary data.</text>
</comment>
<reference evidence="7 8" key="1">
    <citation type="submission" date="2023-05" db="EMBL/GenBank/DDBJ databases">
        <title>Flavobacterium sedimenti sp. nov., isolated from the sediment.</title>
        <authorList>
            <person name="Wu N."/>
        </authorList>
    </citation>
    <scope>NUCLEOTIDE SEQUENCE [LARGE SCALE GENOMIC DNA]</scope>
    <source>
        <strain evidence="7 8">YZ-48</strain>
    </source>
</reference>
<feature type="domain" description="Outer membrane protein beta-barrel" evidence="6">
    <location>
        <begin position="559"/>
        <end position="926"/>
    </location>
</feature>
<dbReference type="RefSeq" id="WP_283238114.1">
    <property type="nucleotide sequence ID" value="NZ_JASGBP010000001.1"/>
</dbReference>
<evidence type="ECO:0000259" key="5">
    <source>
        <dbReference type="Pfam" id="PF07715"/>
    </source>
</evidence>
<keyword evidence="7" id="KW-0675">Receptor</keyword>
<organism evidence="7 8">
    <name type="scientific">Flavobacterium sedimenticola</name>
    <dbReference type="NCBI Taxonomy" id="3043286"/>
    <lineage>
        <taxon>Bacteria</taxon>
        <taxon>Pseudomonadati</taxon>
        <taxon>Bacteroidota</taxon>
        <taxon>Flavobacteriia</taxon>
        <taxon>Flavobacteriales</taxon>
        <taxon>Flavobacteriaceae</taxon>
        <taxon>Flavobacterium</taxon>
    </lineage>
</organism>
<evidence type="ECO:0000313" key="8">
    <source>
        <dbReference type="Proteomes" id="UP001230035"/>
    </source>
</evidence>